<evidence type="ECO:0000313" key="3">
    <source>
        <dbReference type="Proteomes" id="UP000437131"/>
    </source>
</evidence>
<name>A0A844GY69_9CHRO</name>
<dbReference type="Gene3D" id="1.10.10.60">
    <property type="entry name" value="Homeodomain-like"/>
    <property type="match status" value="1"/>
</dbReference>
<feature type="region of interest" description="Disordered" evidence="1">
    <location>
        <begin position="63"/>
        <end position="100"/>
    </location>
</feature>
<dbReference type="AlphaFoldDB" id="A0A844GY69"/>
<dbReference type="Proteomes" id="UP000437131">
    <property type="component" value="Unassembled WGS sequence"/>
</dbReference>
<proteinExistence type="predicted"/>
<evidence type="ECO:0000256" key="1">
    <source>
        <dbReference type="SAM" id="MobiDB-lite"/>
    </source>
</evidence>
<dbReference type="EMBL" id="WMIA01000032">
    <property type="protein sequence ID" value="MTF40513.1"/>
    <property type="molecule type" value="Genomic_DNA"/>
</dbReference>
<organism evidence="2 3">
    <name type="scientific">Cyanobacterium aponinum 0216</name>
    <dbReference type="NCBI Taxonomy" id="2676140"/>
    <lineage>
        <taxon>Bacteria</taxon>
        <taxon>Bacillati</taxon>
        <taxon>Cyanobacteriota</taxon>
        <taxon>Cyanophyceae</taxon>
        <taxon>Oscillatoriophycideae</taxon>
        <taxon>Chroococcales</taxon>
        <taxon>Geminocystaceae</taxon>
        <taxon>Cyanobacterium</taxon>
    </lineage>
</organism>
<sequence>MSPRKLSDGDRQEILSLYRNTNETTSTLAVRFGVSSSTVSRFLKNSLTETEYEDLIQEKRLARTAKNPEEEMEEKIIDHSSKDSKENDNDIDEYSSVIKEDQEKAQLNLDFEEENENLSLSSETQELEPISLHQDNTSVTPKIQLKEEDTRANNVTLDVQPEETEINEEEEEVLESVQVLAAMYGEDMEDEIEDIEEDEEDFEDEEIEKKLIVSNPMAESQLQVLPLENATFPKVCYLVIDRYAELVTKPLKDFGHLGKIPGSEILQLTLPIFDNHKVAKRFCDRKGKVIKVPDGKMLQKTSIYLKAKGISRILIDGKIYSLN</sequence>
<reference evidence="2 3" key="1">
    <citation type="submission" date="2019-11" db="EMBL/GenBank/DDBJ databases">
        <title>Isolation of a new High Light Tolerant Cyanobacteria.</title>
        <authorList>
            <person name="Dobson Z."/>
            <person name="Vaughn N."/>
            <person name="Vaughn M."/>
            <person name="Fromme P."/>
            <person name="Mazor Y."/>
        </authorList>
    </citation>
    <scope>NUCLEOTIDE SEQUENCE [LARGE SCALE GENOMIC DNA]</scope>
    <source>
        <strain evidence="2 3">0216</strain>
    </source>
</reference>
<comment type="caution">
    <text evidence="2">The sequence shown here is derived from an EMBL/GenBank/DDBJ whole genome shotgun (WGS) entry which is preliminary data.</text>
</comment>
<evidence type="ECO:0000313" key="2">
    <source>
        <dbReference type="EMBL" id="MTF40513.1"/>
    </source>
</evidence>
<gene>
    <name evidence="2" type="ORF">GGC33_16505</name>
</gene>
<dbReference type="RefSeq" id="WP_155084657.1">
    <property type="nucleotide sequence ID" value="NZ_WMIA01000032.1"/>
</dbReference>
<feature type="compositionally biased region" description="Basic and acidic residues" evidence="1">
    <location>
        <begin position="63"/>
        <end position="88"/>
    </location>
</feature>
<protein>
    <submittedName>
        <fullName evidence="2">Helix-turn-helix domain-containing protein</fullName>
    </submittedName>
</protein>
<accession>A0A844GY69</accession>